<dbReference type="PRINTS" id="PR00381">
    <property type="entry name" value="KINESINLIGHT"/>
</dbReference>
<gene>
    <name evidence="5" type="ORF">GSTUAT00000213001</name>
</gene>
<dbReference type="PANTHER" id="PTHR45783:SF3">
    <property type="entry name" value="KINESIN LIGHT CHAIN"/>
    <property type="match status" value="1"/>
</dbReference>
<feature type="non-terminal residue" evidence="5">
    <location>
        <position position="85"/>
    </location>
</feature>
<proteinExistence type="predicted"/>
<evidence type="ECO:0000256" key="4">
    <source>
        <dbReference type="ARBA" id="ARBA00022803"/>
    </source>
</evidence>
<keyword evidence="6" id="KW-1185">Reference proteome</keyword>
<dbReference type="GO" id="GO:0005871">
    <property type="term" value="C:kinesin complex"/>
    <property type="evidence" value="ECO:0007669"/>
    <property type="project" value="InterPro"/>
</dbReference>
<evidence type="ECO:0000256" key="2">
    <source>
        <dbReference type="ARBA" id="ARBA00022490"/>
    </source>
</evidence>
<keyword evidence="4" id="KW-0802">TPR repeat</keyword>
<evidence type="ECO:0000313" key="5">
    <source>
        <dbReference type="EMBL" id="CUS15720.1"/>
    </source>
</evidence>
<keyword evidence="2" id="KW-0963">Cytoplasm</keyword>
<sequence length="85" mass="9493">MLQYKGKHGESEAVHRRVLEGSEKILGPDHPDTLTSVNNLATVLKTQGKYDESEVMHRHALEGREKILGPDHPKTQLSANNLARL</sequence>
<dbReference type="InterPro" id="IPR011990">
    <property type="entry name" value="TPR-like_helical_dom_sf"/>
</dbReference>
<evidence type="ECO:0000313" key="6">
    <source>
        <dbReference type="Proteomes" id="UP001412239"/>
    </source>
</evidence>
<dbReference type="GO" id="GO:0007018">
    <property type="term" value="P:microtubule-based movement"/>
    <property type="evidence" value="ECO:0007669"/>
    <property type="project" value="TreeGrafter"/>
</dbReference>
<dbReference type="EMBL" id="LN890944">
    <property type="protein sequence ID" value="CUS15720.1"/>
    <property type="molecule type" value="Genomic_DNA"/>
</dbReference>
<dbReference type="Proteomes" id="UP001412239">
    <property type="component" value="Unassembled WGS sequence"/>
</dbReference>
<protein>
    <recommendedName>
        <fullName evidence="7">Kinesin light chain</fullName>
    </recommendedName>
</protein>
<keyword evidence="3" id="KW-0677">Repeat</keyword>
<dbReference type="GO" id="GO:0005737">
    <property type="term" value="C:cytoplasm"/>
    <property type="evidence" value="ECO:0007669"/>
    <property type="project" value="UniProtKB-SubCell"/>
</dbReference>
<evidence type="ECO:0008006" key="7">
    <source>
        <dbReference type="Google" id="ProtNLM"/>
    </source>
</evidence>
<dbReference type="InterPro" id="IPR002151">
    <property type="entry name" value="Kinesin_light"/>
</dbReference>
<dbReference type="GO" id="GO:0019894">
    <property type="term" value="F:kinesin binding"/>
    <property type="evidence" value="ECO:0007669"/>
    <property type="project" value="TreeGrafter"/>
</dbReference>
<name>A0A292QAB6_9PEZI</name>
<dbReference type="Pfam" id="PF13424">
    <property type="entry name" value="TPR_12"/>
    <property type="match status" value="1"/>
</dbReference>
<evidence type="ECO:0000256" key="1">
    <source>
        <dbReference type="ARBA" id="ARBA00004496"/>
    </source>
</evidence>
<evidence type="ECO:0000256" key="3">
    <source>
        <dbReference type="ARBA" id="ARBA00022737"/>
    </source>
</evidence>
<comment type="subcellular location">
    <subcellularLocation>
        <location evidence="1">Cytoplasm</location>
    </subcellularLocation>
</comment>
<dbReference type="Gene3D" id="1.25.40.10">
    <property type="entry name" value="Tetratricopeptide repeat domain"/>
    <property type="match status" value="1"/>
</dbReference>
<dbReference type="PANTHER" id="PTHR45783">
    <property type="entry name" value="KINESIN LIGHT CHAIN"/>
    <property type="match status" value="1"/>
</dbReference>
<dbReference type="AlphaFoldDB" id="A0A292QAB6"/>
<accession>A0A292QAB6</accession>
<reference evidence="5" key="1">
    <citation type="submission" date="2015-10" db="EMBL/GenBank/DDBJ databases">
        <authorList>
            <person name="Regsiter A."/>
            <person name="william w."/>
        </authorList>
    </citation>
    <scope>NUCLEOTIDE SEQUENCE</scope>
    <source>
        <strain evidence="5">Montdore</strain>
    </source>
</reference>
<organism evidence="5 6">
    <name type="scientific">Tuber aestivum</name>
    <name type="common">summer truffle</name>
    <dbReference type="NCBI Taxonomy" id="59557"/>
    <lineage>
        <taxon>Eukaryota</taxon>
        <taxon>Fungi</taxon>
        <taxon>Dikarya</taxon>
        <taxon>Ascomycota</taxon>
        <taxon>Pezizomycotina</taxon>
        <taxon>Pezizomycetes</taxon>
        <taxon>Pezizales</taxon>
        <taxon>Tuberaceae</taxon>
        <taxon>Tuber</taxon>
    </lineage>
</organism>
<dbReference type="SUPFAM" id="SSF48452">
    <property type="entry name" value="TPR-like"/>
    <property type="match status" value="1"/>
</dbReference>